<feature type="transmembrane region" description="Helical" evidence="1">
    <location>
        <begin position="89"/>
        <end position="104"/>
    </location>
</feature>
<feature type="transmembrane region" description="Helical" evidence="1">
    <location>
        <begin position="179"/>
        <end position="201"/>
    </location>
</feature>
<protein>
    <submittedName>
        <fullName evidence="3">Phosphatase PAP2 family protein</fullName>
    </submittedName>
</protein>
<dbReference type="InterPro" id="IPR000326">
    <property type="entry name" value="PAP2/HPO"/>
</dbReference>
<evidence type="ECO:0000313" key="4">
    <source>
        <dbReference type="Proteomes" id="UP001327225"/>
    </source>
</evidence>
<name>A0ABZ0ZRV8_9ACTN</name>
<evidence type="ECO:0000256" key="1">
    <source>
        <dbReference type="SAM" id="Phobius"/>
    </source>
</evidence>
<dbReference type="RefSeq" id="WP_322457637.1">
    <property type="nucleotide sequence ID" value="NZ_CP141059.1"/>
</dbReference>
<dbReference type="InterPro" id="IPR036938">
    <property type="entry name" value="PAP2/HPO_sf"/>
</dbReference>
<dbReference type="PANTHER" id="PTHR14969:SF13">
    <property type="entry name" value="AT30094P"/>
    <property type="match status" value="1"/>
</dbReference>
<dbReference type="Gene3D" id="1.20.144.10">
    <property type="entry name" value="Phosphatidic acid phosphatase type 2/haloperoxidase"/>
    <property type="match status" value="1"/>
</dbReference>
<dbReference type="SMART" id="SM00014">
    <property type="entry name" value="acidPPc"/>
    <property type="match status" value="1"/>
</dbReference>
<keyword evidence="4" id="KW-1185">Reference proteome</keyword>
<dbReference type="EMBL" id="CP141059">
    <property type="protein sequence ID" value="WQQ27037.1"/>
    <property type="molecule type" value="Genomic_DNA"/>
</dbReference>
<feature type="domain" description="Phosphatidic acid phosphatase type 2/haloperoxidase" evidence="2">
    <location>
        <begin position="108"/>
        <end position="224"/>
    </location>
</feature>
<keyword evidence="1" id="KW-0472">Membrane</keyword>
<dbReference type="PANTHER" id="PTHR14969">
    <property type="entry name" value="SPHINGOSINE-1-PHOSPHATE PHOSPHOHYDROLASE"/>
    <property type="match status" value="1"/>
</dbReference>
<organism evidence="3 4">
    <name type="scientific">Nocardioides bizhenqiangii</name>
    <dbReference type="NCBI Taxonomy" id="3095076"/>
    <lineage>
        <taxon>Bacteria</taxon>
        <taxon>Bacillati</taxon>
        <taxon>Actinomycetota</taxon>
        <taxon>Actinomycetes</taxon>
        <taxon>Propionibacteriales</taxon>
        <taxon>Nocardioidaceae</taxon>
        <taxon>Nocardioides</taxon>
    </lineage>
</organism>
<evidence type="ECO:0000313" key="3">
    <source>
        <dbReference type="EMBL" id="WQQ27037.1"/>
    </source>
</evidence>
<evidence type="ECO:0000259" key="2">
    <source>
        <dbReference type="SMART" id="SM00014"/>
    </source>
</evidence>
<dbReference type="SUPFAM" id="SSF48317">
    <property type="entry name" value="Acid phosphatase/Vanadium-dependent haloperoxidase"/>
    <property type="match status" value="1"/>
</dbReference>
<proteinExistence type="predicted"/>
<dbReference type="Pfam" id="PF01569">
    <property type="entry name" value="PAP2"/>
    <property type="match status" value="1"/>
</dbReference>
<gene>
    <name evidence="3" type="ORF">SHK19_02125</name>
</gene>
<sequence>MLTTTAAPVSATRAADPRVPARPALSARTALLASLTSFGLVILIGLAMTGGTPGPGGLDASSAGFREWAVSHTWTQQPLLWVEWAFDKHTLQYWMLALAALLLLRRQVREALLTVAVMWTTLELTGWAKALFGRDRPQWQAPDHFHASGSFPSAHASGTAALMGLVLVFVVLRSRNAAVRLWGTVVVTATVLAVCLDRLFLGRHYPSDLAAGVLLGGGMVLVAMAFVSVQARERGTTLARVAPLQDRERVLVSRSA</sequence>
<dbReference type="Proteomes" id="UP001327225">
    <property type="component" value="Chromosome"/>
</dbReference>
<feature type="transmembrane region" description="Helical" evidence="1">
    <location>
        <begin position="30"/>
        <end position="48"/>
    </location>
</feature>
<accession>A0ABZ0ZRV8</accession>
<feature type="transmembrane region" description="Helical" evidence="1">
    <location>
        <begin position="213"/>
        <end position="231"/>
    </location>
</feature>
<feature type="transmembrane region" description="Helical" evidence="1">
    <location>
        <begin position="111"/>
        <end position="132"/>
    </location>
</feature>
<feature type="transmembrane region" description="Helical" evidence="1">
    <location>
        <begin position="152"/>
        <end position="172"/>
    </location>
</feature>
<keyword evidence="1" id="KW-1133">Transmembrane helix</keyword>
<reference evidence="4" key="1">
    <citation type="submission" date="2023-12" db="EMBL/GenBank/DDBJ databases">
        <title>Novel species in genus Nocardioides.</title>
        <authorList>
            <person name="Zhou H."/>
        </authorList>
    </citation>
    <scope>NUCLEOTIDE SEQUENCE [LARGE SCALE GENOMIC DNA]</scope>
    <source>
        <strain evidence="4">HM61</strain>
    </source>
</reference>
<keyword evidence="1" id="KW-0812">Transmembrane</keyword>